<dbReference type="PANTHER" id="PTHR23240:SF6">
    <property type="entry name" value="DNA CROSS-LINK REPAIR 1A PROTEIN"/>
    <property type="match status" value="1"/>
</dbReference>
<sequence length="113" mass="13026">QIGKTIFIVDDFKNRPQNSCYLLSHFHSDHYQGITKRMKVHSSAVTCQLVKNSFKCETQDLPLKVPFEIKNKVLVTAIPANHCPGSVMFLIEDLCMKKLYLFTGDFKYDLQQV</sequence>
<dbReference type="GO" id="GO:0003684">
    <property type="term" value="F:damaged DNA binding"/>
    <property type="evidence" value="ECO:0007669"/>
    <property type="project" value="TreeGrafter"/>
</dbReference>
<dbReference type="GO" id="GO:0006303">
    <property type="term" value="P:double-strand break repair via nonhomologous end joining"/>
    <property type="evidence" value="ECO:0007669"/>
    <property type="project" value="TreeGrafter"/>
</dbReference>
<dbReference type="AlphaFoldDB" id="A0A146K4S3"/>
<evidence type="ECO:0000313" key="1">
    <source>
        <dbReference type="EMBL" id="JAP91910.1"/>
    </source>
</evidence>
<accession>A0A146K4S3</accession>
<dbReference type="GO" id="GO:0035312">
    <property type="term" value="F:5'-3' DNA exonuclease activity"/>
    <property type="evidence" value="ECO:0007669"/>
    <property type="project" value="TreeGrafter"/>
</dbReference>
<dbReference type="GO" id="GO:0036297">
    <property type="term" value="P:interstrand cross-link repair"/>
    <property type="evidence" value="ECO:0007669"/>
    <property type="project" value="TreeGrafter"/>
</dbReference>
<dbReference type="InterPro" id="IPR036866">
    <property type="entry name" value="RibonucZ/Hydroxyglut_hydro"/>
</dbReference>
<proteinExistence type="predicted"/>
<protein>
    <submittedName>
        <fullName evidence="1">DNA cross-link repair protein</fullName>
    </submittedName>
</protein>
<name>A0A146K4S3_9EUKA</name>
<dbReference type="EMBL" id="GDID01004696">
    <property type="protein sequence ID" value="JAP91910.1"/>
    <property type="molecule type" value="Transcribed_RNA"/>
</dbReference>
<dbReference type="Gene3D" id="3.60.15.10">
    <property type="entry name" value="Ribonuclease Z/Hydroxyacylglutathione hydrolase-like"/>
    <property type="match status" value="1"/>
</dbReference>
<organism evidence="1">
    <name type="scientific">Trepomonas sp. PC1</name>
    <dbReference type="NCBI Taxonomy" id="1076344"/>
    <lineage>
        <taxon>Eukaryota</taxon>
        <taxon>Metamonada</taxon>
        <taxon>Diplomonadida</taxon>
        <taxon>Hexamitidae</taxon>
        <taxon>Hexamitinae</taxon>
        <taxon>Trepomonas</taxon>
    </lineage>
</organism>
<reference evidence="1" key="1">
    <citation type="submission" date="2015-07" db="EMBL/GenBank/DDBJ databases">
        <title>Adaptation to a free-living lifestyle via gene acquisitions in the diplomonad Trepomonas sp. PC1.</title>
        <authorList>
            <person name="Xu F."/>
            <person name="Jerlstrom-Hultqvist J."/>
            <person name="Kolisko M."/>
            <person name="Simpson A.G.B."/>
            <person name="Roger A.J."/>
            <person name="Svard S.G."/>
            <person name="Andersson J.O."/>
        </authorList>
    </citation>
    <scope>NUCLEOTIDE SEQUENCE</scope>
    <source>
        <strain evidence="1">PC1</strain>
    </source>
</reference>
<gene>
    <name evidence="1" type="ORF">TPC1_16320</name>
</gene>
<feature type="non-terminal residue" evidence="1">
    <location>
        <position position="113"/>
    </location>
</feature>
<dbReference type="SUPFAM" id="SSF56281">
    <property type="entry name" value="Metallo-hydrolase/oxidoreductase"/>
    <property type="match status" value="1"/>
</dbReference>
<dbReference type="PANTHER" id="PTHR23240">
    <property type="entry name" value="DNA CROSS-LINK REPAIR PROTEIN PSO2/SNM1-RELATED"/>
    <property type="match status" value="1"/>
</dbReference>
<feature type="non-terminal residue" evidence="1">
    <location>
        <position position="1"/>
    </location>
</feature>